<dbReference type="EMBL" id="AMCI01007122">
    <property type="protein sequence ID" value="EJW93182.1"/>
    <property type="molecule type" value="Genomic_DNA"/>
</dbReference>
<organism evidence="1">
    <name type="scientific">gut metagenome</name>
    <dbReference type="NCBI Taxonomy" id="749906"/>
    <lineage>
        <taxon>unclassified sequences</taxon>
        <taxon>metagenomes</taxon>
        <taxon>organismal metagenomes</taxon>
    </lineage>
</organism>
<feature type="non-terminal residue" evidence="1">
    <location>
        <position position="1"/>
    </location>
</feature>
<gene>
    <name evidence="1" type="ORF">EVA_18711</name>
</gene>
<reference evidence="1" key="1">
    <citation type="journal article" date="2012" name="PLoS ONE">
        <title>Gene sets for utilization of primary and secondary nutrition supplies in the distal gut of endangered iberian lynx.</title>
        <authorList>
            <person name="Alcaide M."/>
            <person name="Messina E."/>
            <person name="Richter M."/>
            <person name="Bargiela R."/>
            <person name="Peplies J."/>
            <person name="Huws S.A."/>
            <person name="Newbold C.J."/>
            <person name="Golyshin P.N."/>
            <person name="Simon M.A."/>
            <person name="Lopez G."/>
            <person name="Yakimov M.M."/>
            <person name="Ferrer M."/>
        </authorList>
    </citation>
    <scope>NUCLEOTIDE SEQUENCE</scope>
</reference>
<accession>J9FUD3</accession>
<name>J9FUD3_9ZZZZ</name>
<evidence type="ECO:0008006" key="2">
    <source>
        <dbReference type="Google" id="ProtNLM"/>
    </source>
</evidence>
<comment type="caution">
    <text evidence="1">The sequence shown here is derived from an EMBL/GenBank/DDBJ whole genome shotgun (WGS) entry which is preliminary data.</text>
</comment>
<proteinExistence type="predicted"/>
<sequence>FEIKDSTLWLFHDDNHVVGQVYDLQTGELIAPIAASGRALNEIDYGWDKCDIQNDSIFFMYNYIGTIKGFALEDILSKTPMGERKVSIQTVPDSIRVGRLNKLHNGTVLIGIFSYHDIQTRYQGMKDQSFAFFDGKNLVGFQPYPFDQLQLTTQCDDKYLTEDVLKMAFTQGGQKFQK</sequence>
<protein>
    <recommendedName>
        <fullName evidence="2">WG repeat-containing protein</fullName>
    </recommendedName>
</protein>
<dbReference type="AlphaFoldDB" id="J9FUD3"/>
<evidence type="ECO:0000313" key="1">
    <source>
        <dbReference type="EMBL" id="EJW93182.1"/>
    </source>
</evidence>